<dbReference type="PANTHER" id="PTHR35936:SF32">
    <property type="entry name" value="MEMBRANE-BOUND LYTIC MUREIN TRANSGLYCOSYLASE F"/>
    <property type="match status" value="1"/>
</dbReference>
<comment type="catalytic activity">
    <reaction evidence="7">
        <text>Exolytic cleavage of the (1-&gt;4)-beta-glycosidic linkage between N-acetylmuramic acid (MurNAc) and N-acetylglucosamine (GlcNAc) residues in peptidoglycan, from either the reducing or the non-reducing ends of the peptidoglycan chains, with concomitant formation of a 1,6-anhydrobond in the MurNAc residue.</text>
        <dbReference type="EC" id="4.2.2.n1"/>
    </reaction>
</comment>
<dbReference type="FunFam" id="1.10.530.10:FF:000003">
    <property type="entry name" value="Membrane-bound lytic murein transglycosylase F"/>
    <property type="match status" value="1"/>
</dbReference>
<dbReference type="GO" id="GO:0009279">
    <property type="term" value="C:cell outer membrane"/>
    <property type="evidence" value="ECO:0007669"/>
    <property type="project" value="UniProtKB-SubCell"/>
</dbReference>
<comment type="similarity">
    <text evidence="7">In the N-terminal section; belongs to the bacterial solute-binding protein 3 family.</text>
</comment>
<evidence type="ECO:0000256" key="4">
    <source>
        <dbReference type="ARBA" id="ARBA00023237"/>
    </source>
</evidence>
<evidence type="ECO:0000256" key="6">
    <source>
        <dbReference type="ARBA" id="ARBA00023316"/>
    </source>
</evidence>
<dbReference type="Pfam" id="PF01464">
    <property type="entry name" value="SLT"/>
    <property type="match status" value="1"/>
</dbReference>
<dbReference type="NCBIfam" id="NF008112">
    <property type="entry name" value="PRK10859.1"/>
    <property type="match status" value="1"/>
</dbReference>
<evidence type="ECO:0000256" key="5">
    <source>
        <dbReference type="ARBA" id="ARBA00023239"/>
    </source>
</evidence>
<comment type="function">
    <text evidence="7">Murein-degrading enzyme that degrades murein glycan strands and insoluble, high-molecular weight murein sacculi, with the concomitant formation of a 1,6-anhydromuramoyl product. Lytic transglycosylases (LTs) play an integral role in the metabolism of the peptidoglycan (PG) sacculus. Their lytic action creates space within the PG sacculus to allow for its expansion as well as for the insertion of various structures such as secretion systems and flagella.</text>
</comment>
<organism evidence="10 11">
    <name type="scientific">Cedecea neteri</name>
    <dbReference type="NCBI Taxonomy" id="158822"/>
    <lineage>
        <taxon>Bacteria</taxon>
        <taxon>Pseudomonadati</taxon>
        <taxon>Pseudomonadota</taxon>
        <taxon>Gammaproteobacteria</taxon>
        <taxon>Enterobacterales</taxon>
        <taxon>Enterobacteriaceae</taxon>
        <taxon>Cedecea</taxon>
    </lineage>
</organism>
<evidence type="ECO:0000256" key="7">
    <source>
        <dbReference type="HAMAP-Rule" id="MF_02016"/>
    </source>
</evidence>
<dbReference type="SUPFAM" id="SSF53955">
    <property type="entry name" value="Lysozyme-like"/>
    <property type="match status" value="1"/>
</dbReference>
<dbReference type="GO" id="GO:0009253">
    <property type="term" value="P:peptidoglycan catabolic process"/>
    <property type="evidence" value="ECO:0007669"/>
    <property type="project" value="TreeGrafter"/>
</dbReference>
<dbReference type="HAMAP" id="MF_02016">
    <property type="entry name" value="MltF"/>
    <property type="match status" value="1"/>
</dbReference>
<keyword evidence="4 7" id="KW-0998">Cell outer membrane</keyword>
<feature type="domain" description="Solute-binding protein family 3/N-terminal" evidence="9">
    <location>
        <begin position="44"/>
        <end position="269"/>
    </location>
</feature>
<reference evidence="10 11" key="1">
    <citation type="submission" date="2017-09" db="EMBL/GenBank/DDBJ databases">
        <title>FDA dAtabase for Regulatory Grade micrObial Sequences (FDA-ARGOS): Supporting development and validation of Infectious Disease Dx tests.</title>
        <authorList>
            <person name="Minogue T."/>
            <person name="Wolcott M."/>
            <person name="Wasieloski L."/>
            <person name="Aguilar W."/>
            <person name="Moore D."/>
            <person name="Tallon L."/>
            <person name="Sadzewicz L."/>
            <person name="Ott S."/>
            <person name="Zhao X."/>
            <person name="Nagaraj S."/>
            <person name="Vavikolanu K."/>
            <person name="Aluvathingal J."/>
            <person name="Nadendla S."/>
            <person name="Sichtig H."/>
        </authorList>
    </citation>
    <scope>NUCLEOTIDE SEQUENCE [LARGE SCALE GENOMIC DNA]</scope>
    <source>
        <strain evidence="10 11">FDAARGOS_392</strain>
    </source>
</reference>
<dbReference type="Pfam" id="PF00497">
    <property type="entry name" value="SBP_bac_3"/>
    <property type="match status" value="1"/>
</dbReference>
<dbReference type="RefSeq" id="WP_061277199.1">
    <property type="nucleotide sequence ID" value="NZ_CP023525.1"/>
</dbReference>
<feature type="active site" evidence="7">
    <location>
        <position position="314"/>
    </location>
</feature>
<keyword evidence="8" id="KW-1133">Transmembrane helix</keyword>
<feature type="region of interest" description="Non-LT domain" evidence="7">
    <location>
        <begin position="22"/>
        <end position="269"/>
    </location>
</feature>
<feature type="region of interest" description="LT domain" evidence="7">
    <location>
        <begin position="270"/>
        <end position="516"/>
    </location>
</feature>
<dbReference type="SMART" id="SM00062">
    <property type="entry name" value="PBPb"/>
    <property type="match status" value="1"/>
</dbReference>
<dbReference type="EC" id="4.2.2.n1" evidence="7"/>
<dbReference type="Proteomes" id="UP000217979">
    <property type="component" value="Chromosome"/>
</dbReference>
<evidence type="ECO:0000259" key="9">
    <source>
        <dbReference type="SMART" id="SM00062"/>
    </source>
</evidence>
<name>A0A291DUE8_9ENTR</name>
<dbReference type="InterPro" id="IPR023346">
    <property type="entry name" value="Lysozyme-like_dom_sf"/>
</dbReference>
<dbReference type="InterPro" id="IPR008258">
    <property type="entry name" value="Transglycosylase_SLT_dom_1"/>
</dbReference>
<keyword evidence="3 7" id="KW-0472">Membrane</keyword>
<sequence length="516" mass="57496">MKRIKINYLLIGIVTLLLAVALWPSIPGFNQAENRIAAIKARGVLRVSTISSPLTWTMINGKATGLDYELAKQFADYLGVKLLVVVRPNINALFDDLDNDNADLLAAGLVYNSRRSSDYQAGPTYYSVSQQMVYRVGSPRPKSLGGVKPSQLVLSSGQAVVSDLQKLKEAQYPELSWSIDAKQTSNQLLQQVVDGNIAFTISDSIAISLFQRVHPQLAVALDVTDEQPVTWFSKRDGDDSMSAALLDFYNKISSDGTLARVEEKYLGHIGDFDYVDTRTFLNAVDAVLPELQPLFEKYSDDIDWPLLAAISYQESHWDTHATSPTGVRGLMMLTKNTAQSLGITDRLDAEQSISGGSRYLKDMMSKVPATVPEYERIWFALAAYNMGYAHMLDARQLTAKQKGNPDSWAEVKTRLPLLSLKPYYSKTTYGYARGHEAYAYVENIRKYQLSLEGYLQEKQKKALQVDKFAEAYPAVAPVELASPSYGPFPLGPFSQDDEREKNRSAWLSTLTRAPLH</sequence>
<dbReference type="AlphaFoldDB" id="A0A291DUE8"/>
<evidence type="ECO:0000256" key="8">
    <source>
        <dbReference type="SAM" id="Phobius"/>
    </source>
</evidence>
<gene>
    <name evidence="7" type="primary">mltF</name>
    <name evidence="10" type="ORF">CO704_04780</name>
</gene>
<comment type="similarity">
    <text evidence="1">Belongs to the bacterial solute-binding protein 3 family.</text>
</comment>
<dbReference type="InterPro" id="IPR001638">
    <property type="entry name" value="Solute-binding_3/MltF_N"/>
</dbReference>
<keyword evidence="8" id="KW-0812">Transmembrane</keyword>
<evidence type="ECO:0000256" key="2">
    <source>
        <dbReference type="ARBA" id="ARBA00022729"/>
    </source>
</evidence>
<dbReference type="GO" id="GO:0071555">
    <property type="term" value="P:cell wall organization"/>
    <property type="evidence" value="ECO:0007669"/>
    <property type="project" value="UniProtKB-KW"/>
</dbReference>
<dbReference type="GO" id="GO:0008933">
    <property type="term" value="F:peptidoglycan lytic transglycosylase activity"/>
    <property type="evidence" value="ECO:0007669"/>
    <property type="project" value="UniProtKB-UniRule"/>
</dbReference>
<comment type="subcellular location">
    <subcellularLocation>
        <location evidence="7">Cell outer membrane</location>
        <topology evidence="7">Peripheral membrane protein</topology>
    </subcellularLocation>
    <text evidence="7">Attached to the inner leaflet of the outer membrane.</text>
</comment>
<dbReference type="CDD" id="cd01009">
    <property type="entry name" value="PBP2_YfhD_N"/>
    <property type="match status" value="1"/>
</dbReference>
<feature type="transmembrane region" description="Helical" evidence="8">
    <location>
        <begin position="7"/>
        <end position="26"/>
    </location>
</feature>
<dbReference type="SUPFAM" id="SSF53850">
    <property type="entry name" value="Periplasmic binding protein-like II"/>
    <property type="match status" value="1"/>
</dbReference>
<evidence type="ECO:0000256" key="3">
    <source>
        <dbReference type="ARBA" id="ARBA00023136"/>
    </source>
</evidence>
<dbReference type="PANTHER" id="PTHR35936">
    <property type="entry name" value="MEMBRANE-BOUND LYTIC MUREIN TRANSGLYCOSYLASE F"/>
    <property type="match status" value="1"/>
</dbReference>
<accession>A0A291DUE8</accession>
<dbReference type="EMBL" id="CP023525">
    <property type="protein sequence ID" value="ATF91440.1"/>
    <property type="molecule type" value="Genomic_DNA"/>
</dbReference>
<dbReference type="InterPro" id="IPR023703">
    <property type="entry name" value="MltF"/>
</dbReference>
<dbReference type="CDD" id="cd13403">
    <property type="entry name" value="MLTF-like"/>
    <property type="match status" value="1"/>
</dbReference>
<protein>
    <recommendedName>
        <fullName evidence="7">Membrane-bound lytic murein transglycosylase F</fullName>
        <ecNumber evidence="7">4.2.2.n1</ecNumber>
    </recommendedName>
    <alternativeName>
        <fullName evidence="7">Murein lyase F</fullName>
    </alternativeName>
</protein>
<dbReference type="Gene3D" id="1.10.530.10">
    <property type="match status" value="1"/>
</dbReference>
<evidence type="ECO:0000256" key="1">
    <source>
        <dbReference type="ARBA" id="ARBA00010333"/>
    </source>
</evidence>
<comment type="similarity">
    <text evidence="7">In the C-terminal section; belongs to the transglycosylase Slt family.</text>
</comment>
<evidence type="ECO:0000313" key="11">
    <source>
        <dbReference type="Proteomes" id="UP000217979"/>
    </source>
</evidence>
<keyword evidence="5 7" id="KW-0456">Lyase</keyword>
<dbReference type="Gene3D" id="3.40.190.10">
    <property type="entry name" value="Periplasmic binding protein-like II"/>
    <property type="match status" value="2"/>
</dbReference>
<proteinExistence type="inferred from homology"/>
<keyword evidence="6 7" id="KW-0961">Cell wall biogenesis/degradation</keyword>
<keyword evidence="2 7" id="KW-0732">Signal</keyword>
<dbReference type="GO" id="GO:0016998">
    <property type="term" value="P:cell wall macromolecule catabolic process"/>
    <property type="evidence" value="ECO:0007669"/>
    <property type="project" value="UniProtKB-UniRule"/>
</dbReference>
<evidence type="ECO:0000313" key="10">
    <source>
        <dbReference type="EMBL" id="ATF91440.1"/>
    </source>
</evidence>
<comment type="domain">
    <text evidence="7">The N-terminal domain does not have lytic activity and probably modulates enzymatic activity. The C-terminal domain is the catalytic active domain.</text>
</comment>